<dbReference type="RefSeq" id="WP_046467137.1">
    <property type="nucleotide sequence ID" value="NZ_JAUOQO010000007.1"/>
</dbReference>
<name>A0AAW7YT65_9STAP</name>
<dbReference type="Pfam" id="PF22381">
    <property type="entry name" value="Staph_reg_Sar_Rot"/>
    <property type="match status" value="2"/>
</dbReference>
<evidence type="ECO:0000259" key="7">
    <source>
        <dbReference type="Pfam" id="PF22381"/>
    </source>
</evidence>
<sequence length="240" mass="28696">MSYVKMNCFVAHYMLVKLANDYLKYSYHLTINHVKLLYFILYLYDENKHIDISQLEMYNKRSKFSILKMLQYLYQNNWISKERDDKDQRKLVITMSEQQKNKIHLLFNEIDEMLESRKIVINQRVSNHILYFIKCGEVLDDMDEQLMINNLSLEEVYLLAILLNNDNKMTVKYMRYKTQVGIVSLSSIIKKLNQKGYIIKERSLEDERTIILKLNDCKASLILSIIESCYNTLKQGMKNL</sequence>
<evidence type="ECO:0000256" key="4">
    <source>
        <dbReference type="ARBA" id="ARBA00023125"/>
    </source>
</evidence>
<accession>A0AAW7YT65</accession>
<feature type="domain" description="Transcriptional regulator SarA/SarZ/Rot-like helix-turn-helix" evidence="7">
    <location>
        <begin position="22"/>
        <end position="104"/>
    </location>
</feature>
<dbReference type="Proteomes" id="UP001170310">
    <property type="component" value="Unassembled WGS sequence"/>
</dbReference>
<dbReference type="GO" id="GO:0006950">
    <property type="term" value="P:response to stress"/>
    <property type="evidence" value="ECO:0007669"/>
    <property type="project" value="TreeGrafter"/>
</dbReference>
<keyword evidence="5" id="KW-0804">Transcription</keyword>
<dbReference type="PANTHER" id="PTHR33164:SF5">
    <property type="entry name" value="ORGANIC HYDROPEROXIDE RESISTANCE TRANSCRIPTIONAL REGULATOR"/>
    <property type="match status" value="1"/>
</dbReference>
<gene>
    <name evidence="8" type="ORF">Q4528_09010</name>
</gene>
<feature type="domain" description="Transcriptional regulator SarA/SarZ/Rot-like helix-turn-helix" evidence="7">
    <location>
        <begin position="150"/>
        <end position="222"/>
    </location>
</feature>
<dbReference type="InterPro" id="IPR010166">
    <property type="entry name" value="SarA/Rot_dom"/>
</dbReference>
<evidence type="ECO:0000313" key="9">
    <source>
        <dbReference type="Proteomes" id="UP001170310"/>
    </source>
</evidence>
<dbReference type="Gene3D" id="1.10.10.10">
    <property type="entry name" value="Winged helix-like DNA-binding domain superfamily/Winged helix DNA-binding domain"/>
    <property type="match status" value="2"/>
</dbReference>
<keyword evidence="3" id="KW-0805">Transcription regulation</keyword>
<dbReference type="NCBIfam" id="TIGR01889">
    <property type="entry name" value="Staph_reg_Sar"/>
    <property type="match status" value="2"/>
</dbReference>
<dbReference type="GO" id="GO:0003700">
    <property type="term" value="F:DNA-binding transcription factor activity"/>
    <property type="evidence" value="ECO:0007669"/>
    <property type="project" value="InterPro"/>
</dbReference>
<dbReference type="PANTHER" id="PTHR33164">
    <property type="entry name" value="TRANSCRIPTIONAL REGULATOR, MARR FAMILY"/>
    <property type="match status" value="1"/>
</dbReference>
<dbReference type="SUPFAM" id="SSF46785">
    <property type="entry name" value="Winged helix' DNA-binding domain"/>
    <property type="match status" value="2"/>
</dbReference>
<dbReference type="EMBL" id="JAUOQO010000007">
    <property type="protein sequence ID" value="MDO6574299.1"/>
    <property type="molecule type" value="Genomic_DNA"/>
</dbReference>
<dbReference type="InterPro" id="IPR039422">
    <property type="entry name" value="MarR/SlyA-like"/>
</dbReference>
<dbReference type="InterPro" id="IPR036390">
    <property type="entry name" value="WH_DNA-bd_sf"/>
</dbReference>
<dbReference type="GeneID" id="72469653"/>
<proteinExistence type="inferred from homology"/>
<keyword evidence="4" id="KW-0238">DNA-binding</keyword>
<protein>
    <submittedName>
        <fullName evidence="8">Transcriptional regulator</fullName>
    </submittedName>
</protein>
<dbReference type="AlphaFoldDB" id="A0AAW7YT65"/>
<dbReference type="InterPro" id="IPR055166">
    <property type="entry name" value="Transc_reg_Sar_Rot_HTH"/>
</dbReference>
<keyword evidence="2" id="KW-0963">Cytoplasm</keyword>
<comment type="caution">
    <text evidence="8">The sequence shown here is derived from an EMBL/GenBank/DDBJ whole genome shotgun (WGS) entry which is preliminary data.</text>
</comment>
<comment type="subcellular location">
    <subcellularLocation>
        <location evidence="1">Cytoplasm</location>
    </subcellularLocation>
</comment>
<evidence type="ECO:0000256" key="3">
    <source>
        <dbReference type="ARBA" id="ARBA00023015"/>
    </source>
</evidence>
<comment type="similarity">
    <text evidence="6">Belongs to the SarA family.</text>
</comment>
<dbReference type="GO" id="GO:0005737">
    <property type="term" value="C:cytoplasm"/>
    <property type="evidence" value="ECO:0007669"/>
    <property type="project" value="UniProtKB-SubCell"/>
</dbReference>
<reference evidence="8" key="1">
    <citation type="submission" date="2023-07" db="EMBL/GenBank/DDBJ databases">
        <title>Genome content predicts the carbon catabolic preferences of heterotrophic bacteria.</title>
        <authorList>
            <person name="Gralka M."/>
        </authorList>
    </citation>
    <scope>NUCLEOTIDE SEQUENCE</scope>
    <source>
        <strain evidence="8">E2R20</strain>
    </source>
</reference>
<evidence type="ECO:0000256" key="6">
    <source>
        <dbReference type="ARBA" id="ARBA00038100"/>
    </source>
</evidence>
<evidence type="ECO:0000256" key="2">
    <source>
        <dbReference type="ARBA" id="ARBA00022490"/>
    </source>
</evidence>
<keyword evidence="9" id="KW-1185">Reference proteome</keyword>
<dbReference type="GO" id="GO:0003677">
    <property type="term" value="F:DNA binding"/>
    <property type="evidence" value="ECO:0007669"/>
    <property type="project" value="UniProtKB-KW"/>
</dbReference>
<evidence type="ECO:0000313" key="8">
    <source>
        <dbReference type="EMBL" id="MDO6574299.1"/>
    </source>
</evidence>
<organism evidence="8 9">
    <name type="scientific">Staphylococcus pasteuri_A</name>
    <dbReference type="NCBI Taxonomy" id="3062664"/>
    <lineage>
        <taxon>Bacteria</taxon>
        <taxon>Bacillati</taxon>
        <taxon>Bacillota</taxon>
        <taxon>Bacilli</taxon>
        <taxon>Bacillales</taxon>
        <taxon>Staphylococcaceae</taxon>
        <taxon>Staphylococcus</taxon>
    </lineage>
</organism>
<evidence type="ECO:0000256" key="1">
    <source>
        <dbReference type="ARBA" id="ARBA00004496"/>
    </source>
</evidence>
<dbReference type="InterPro" id="IPR036388">
    <property type="entry name" value="WH-like_DNA-bd_sf"/>
</dbReference>
<evidence type="ECO:0000256" key="5">
    <source>
        <dbReference type="ARBA" id="ARBA00023163"/>
    </source>
</evidence>